<dbReference type="GO" id="GO:0008929">
    <property type="term" value="F:methylglyoxal synthase activity"/>
    <property type="evidence" value="ECO:0007669"/>
    <property type="project" value="UniProtKB-UniRule"/>
</dbReference>
<feature type="active site" description="Proton donor/acceptor" evidence="2">
    <location>
        <position position="61"/>
    </location>
</feature>
<feature type="domain" description="MGS-like" evidence="3">
    <location>
        <begin position="1"/>
        <end position="125"/>
    </location>
</feature>
<dbReference type="CDD" id="cd01422">
    <property type="entry name" value="MGS"/>
    <property type="match status" value="1"/>
</dbReference>
<comment type="similarity">
    <text evidence="2">Belongs to the methylglyoxal synthase family.</text>
</comment>
<dbReference type="InterPro" id="IPR036914">
    <property type="entry name" value="MGS-like_dom_sf"/>
</dbReference>
<evidence type="ECO:0000313" key="4">
    <source>
        <dbReference type="EMBL" id="SFS48821.1"/>
    </source>
</evidence>
<feature type="binding site" evidence="2">
    <location>
        <position position="88"/>
    </location>
    <ligand>
        <name>substrate</name>
    </ligand>
</feature>
<reference evidence="5" key="1">
    <citation type="submission" date="2016-10" db="EMBL/GenBank/DDBJ databases">
        <authorList>
            <person name="Varghese N."/>
            <person name="Submissions S."/>
        </authorList>
    </citation>
    <scope>NUCLEOTIDE SEQUENCE [LARGE SCALE GENOMIC DNA]</scope>
    <source>
        <strain evidence="5">DSM 22427</strain>
    </source>
</reference>
<feature type="binding site" evidence="2">
    <location>
        <begin position="35"/>
        <end position="38"/>
    </location>
    <ligand>
        <name>substrate</name>
    </ligand>
</feature>
<evidence type="ECO:0000256" key="2">
    <source>
        <dbReference type="HAMAP-Rule" id="MF_00549"/>
    </source>
</evidence>
<dbReference type="GO" id="GO:0019242">
    <property type="term" value="P:methylglyoxal biosynthetic process"/>
    <property type="evidence" value="ECO:0007669"/>
    <property type="project" value="UniProtKB-UniRule"/>
</dbReference>
<dbReference type="PIRSF" id="PIRSF006614">
    <property type="entry name" value="Methylglyox_syn"/>
    <property type="match status" value="1"/>
</dbReference>
<proteinExistence type="inferred from homology"/>
<dbReference type="PANTHER" id="PTHR30492:SF0">
    <property type="entry name" value="METHYLGLYOXAL SYNTHASE"/>
    <property type="match status" value="1"/>
</dbReference>
<sequence>MTRLALIAHDEKKPELIEFAQAHRSQLLEYDLIATGTTGKRLMEATDLEIDRMESGPLGGDLMIGAQVAEGRLDGIVFLRDPLTAQPHEPDISALLRICDVHDTALATNVESATYLLEGVADSDD</sequence>
<accession>A0A1I6Q8M0</accession>
<dbReference type="Gene3D" id="3.40.50.1380">
    <property type="entry name" value="Methylglyoxal synthase-like domain"/>
    <property type="match status" value="1"/>
</dbReference>
<keyword evidence="1" id="KW-0665">Pyrimidine biosynthesis</keyword>
<dbReference type="GO" id="GO:0005829">
    <property type="term" value="C:cytosol"/>
    <property type="evidence" value="ECO:0007669"/>
    <property type="project" value="TreeGrafter"/>
</dbReference>
<feature type="binding site" evidence="2">
    <location>
        <begin position="55"/>
        <end position="56"/>
    </location>
    <ligand>
        <name>substrate</name>
    </ligand>
</feature>
<gene>
    <name evidence="2" type="primary">mgsA</name>
    <name evidence="4" type="ORF">SAMN04488556_1075</name>
</gene>
<dbReference type="OrthoDB" id="166237at2157"/>
<dbReference type="EMBL" id="FOZS01000001">
    <property type="protein sequence ID" value="SFS48821.1"/>
    <property type="molecule type" value="Genomic_DNA"/>
</dbReference>
<feature type="binding site" evidence="2">
    <location>
        <position position="9"/>
    </location>
    <ligand>
        <name>substrate</name>
    </ligand>
</feature>
<evidence type="ECO:0000256" key="1">
    <source>
        <dbReference type="ARBA" id="ARBA00022975"/>
    </source>
</evidence>
<organism evidence="4 5">
    <name type="scientific">Halostagnicola kamekurae</name>
    <dbReference type="NCBI Taxonomy" id="619731"/>
    <lineage>
        <taxon>Archaea</taxon>
        <taxon>Methanobacteriati</taxon>
        <taxon>Methanobacteriota</taxon>
        <taxon>Stenosarchaea group</taxon>
        <taxon>Halobacteria</taxon>
        <taxon>Halobacteriales</taxon>
        <taxon>Natrialbaceae</taxon>
        <taxon>Halostagnicola</taxon>
    </lineage>
</organism>
<dbReference type="SUPFAM" id="SSF52335">
    <property type="entry name" value="Methylglyoxal synthase-like"/>
    <property type="match status" value="1"/>
</dbReference>
<dbReference type="InterPro" id="IPR004363">
    <property type="entry name" value="Methylgl_synth"/>
</dbReference>
<dbReference type="Proteomes" id="UP000199199">
    <property type="component" value="Unassembled WGS sequence"/>
</dbReference>
<dbReference type="SMART" id="SM00851">
    <property type="entry name" value="MGS"/>
    <property type="match status" value="1"/>
</dbReference>
<dbReference type="PANTHER" id="PTHR30492">
    <property type="entry name" value="METHYLGLYOXAL SYNTHASE"/>
    <property type="match status" value="1"/>
</dbReference>
<dbReference type="Pfam" id="PF02142">
    <property type="entry name" value="MGS"/>
    <property type="match status" value="1"/>
</dbReference>
<dbReference type="NCBIfam" id="NF003559">
    <property type="entry name" value="PRK05234.1"/>
    <property type="match status" value="1"/>
</dbReference>
<comment type="catalytic activity">
    <reaction evidence="2">
        <text>dihydroxyacetone phosphate = methylglyoxal + phosphate</text>
        <dbReference type="Rhea" id="RHEA:17937"/>
        <dbReference type="ChEBI" id="CHEBI:17158"/>
        <dbReference type="ChEBI" id="CHEBI:43474"/>
        <dbReference type="ChEBI" id="CHEBI:57642"/>
        <dbReference type="EC" id="4.2.3.3"/>
    </reaction>
</comment>
<comment type="function">
    <text evidence="2">Catalyzes the formation of methylglyoxal from dihydroxyacetone phosphate.</text>
</comment>
<keyword evidence="2" id="KW-0456">Lyase</keyword>
<protein>
    <recommendedName>
        <fullName evidence="2">Methylglyoxal synthase</fullName>
        <shortName evidence="2">MGS</shortName>
        <ecNumber evidence="2">4.2.3.3</ecNumber>
    </recommendedName>
</protein>
<dbReference type="HAMAP" id="MF_00549">
    <property type="entry name" value="Methylglyoxal_synth"/>
    <property type="match status" value="1"/>
</dbReference>
<feature type="binding site" evidence="2">
    <location>
        <position position="13"/>
    </location>
    <ligand>
        <name>substrate</name>
    </ligand>
</feature>
<dbReference type="PROSITE" id="PS51855">
    <property type="entry name" value="MGS"/>
    <property type="match status" value="1"/>
</dbReference>
<dbReference type="AlphaFoldDB" id="A0A1I6Q8M0"/>
<evidence type="ECO:0000259" key="3">
    <source>
        <dbReference type="PROSITE" id="PS51855"/>
    </source>
</evidence>
<dbReference type="RefSeq" id="WP_092902405.1">
    <property type="nucleotide sequence ID" value="NZ_FOZS01000001.1"/>
</dbReference>
<dbReference type="GO" id="GO:0006221">
    <property type="term" value="P:pyrimidine nucleotide biosynthetic process"/>
    <property type="evidence" value="ECO:0007669"/>
    <property type="project" value="UniProtKB-KW"/>
</dbReference>
<name>A0A1I6Q8M0_9EURY</name>
<dbReference type="EC" id="4.2.3.3" evidence="2"/>
<evidence type="ECO:0000313" key="5">
    <source>
        <dbReference type="Proteomes" id="UP000199199"/>
    </source>
</evidence>
<dbReference type="NCBIfam" id="TIGR00160">
    <property type="entry name" value="MGSA"/>
    <property type="match status" value="1"/>
</dbReference>
<dbReference type="InterPro" id="IPR011607">
    <property type="entry name" value="MGS-like_dom"/>
</dbReference>
<keyword evidence="5" id="KW-1185">Reference proteome</keyword>